<evidence type="ECO:0000256" key="4">
    <source>
        <dbReference type="ARBA" id="ARBA00004752"/>
    </source>
</evidence>
<keyword evidence="16 22" id="KW-0961">Cell wall biogenesis/degradation</keyword>
<dbReference type="AlphaFoldDB" id="A0A9D2AWS5"/>
<feature type="binding site" evidence="24">
    <location>
        <begin position="311"/>
        <end position="312"/>
    </location>
    <ligand>
        <name>ATP</name>
        <dbReference type="ChEBI" id="CHEBI:30616"/>
    </ligand>
</feature>
<evidence type="ECO:0000256" key="13">
    <source>
        <dbReference type="ARBA" id="ARBA00022960"/>
    </source>
</evidence>
<keyword evidence="13 22" id="KW-0133">Cell shape</keyword>
<evidence type="ECO:0000256" key="5">
    <source>
        <dbReference type="ARBA" id="ARBA00010871"/>
    </source>
</evidence>
<evidence type="ECO:0000256" key="1">
    <source>
        <dbReference type="ARBA" id="ARBA00001936"/>
    </source>
</evidence>
<evidence type="ECO:0000256" key="10">
    <source>
        <dbReference type="ARBA" id="ARBA00022741"/>
    </source>
</evidence>
<evidence type="ECO:0000259" key="27">
    <source>
        <dbReference type="PROSITE" id="PS50975"/>
    </source>
</evidence>
<name>A0A9D2AWS5_9FIRM</name>
<dbReference type="PANTHER" id="PTHR23132:SF25">
    <property type="entry name" value="D-ALANINE--D-ALANINE LIGASE A"/>
    <property type="match status" value="1"/>
</dbReference>
<evidence type="ECO:0000256" key="11">
    <source>
        <dbReference type="ARBA" id="ARBA00022840"/>
    </source>
</evidence>
<evidence type="ECO:0000256" key="3">
    <source>
        <dbReference type="ARBA" id="ARBA00004496"/>
    </source>
</evidence>
<comment type="pathway">
    <text evidence="4 22">Cell wall biogenesis; peptidoglycan biosynthesis.</text>
</comment>
<dbReference type="PANTHER" id="PTHR23132">
    <property type="entry name" value="D-ALANINE--D-ALANINE LIGASE"/>
    <property type="match status" value="1"/>
</dbReference>
<evidence type="ECO:0000256" key="7">
    <source>
        <dbReference type="ARBA" id="ARBA00022490"/>
    </source>
</evidence>
<feature type="binding site" evidence="25">
    <location>
        <position position="314"/>
    </location>
    <ligand>
        <name>Mg(2+)</name>
        <dbReference type="ChEBI" id="CHEBI:18420"/>
        <label>2</label>
    </ligand>
</feature>
<feature type="active site" evidence="23">
    <location>
        <position position="323"/>
    </location>
</feature>
<dbReference type="GO" id="GO:0008716">
    <property type="term" value="F:D-alanine-D-alanine ligase activity"/>
    <property type="evidence" value="ECO:0007669"/>
    <property type="project" value="UniProtKB-UniRule"/>
</dbReference>
<keyword evidence="15 25" id="KW-0464">Manganese</keyword>
<keyword evidence="9 25" id="KW-0479">Metal-binding</keyword>
<dbReference type="Proteomes" id="UP000886780">
    <property type="component" value="Unassembled WGS sequence"/>
</dbReference>
<comment type="catalytic activity">
    <reaction evidence="17 22">
        <text>2 D-alanine + ATP = D-alanyl-D-alanine + ADP + phosphate + H(+)</text>
        <dbReference type="Rhea" id="RHEA:11224"/>
        <dbReference type="ChEBI" id="CHEBI:15378"/>
        <dbReference type="ChEBI" id="CHEBI:30616"/>
        <dbReference type="ChEBI" id="CHEBI:43474"/>
        <dbReference type="ChEBI" id="CHEBI:57416"/>
        <dbReference type="ChEBI" id="CHEBI:57822"/>
        <dbReference type="ChEBI" id="CHEBI:456216"/>
        <dbReference type="EC" id="6.3.2.4"/>
    </reaction>
</comment>
<dbReference type="GO" id="GO:0046872">
    <property type="term" value="F:metal ion binding"/>
    <property type="evidence" value="ECO:0007669"/>
    <property type="project" value="UniProtKB-KW"/>
</dbReference>
<feature type="binding site" evidence="25">
    <location>
        <position position="312"/>
    </location>
    <ligand>
        <name>Mg(2+)</name>
        <dbReference type="ChEBI" id="CHEBI:18420"/>
        <label>2</label>
    </ligand>
</feature>
<evidence type="ECO:0000256" key="14">
    <source>
        <dbReference type="ARBA" id="ARBA00022984"/>
    </source>
</evidence>
<dbReference type="GO" id="GO:0005524">
    <property type="term" value="F:ATP binding"/>
    <property type="evidence" value="ECO:0007669"/>
    <property type="project" value="UniProtKB-UniRule"/>
</dbReference>
<evidence type="ECO:0000256" key="6">
    <source>
        <dbReference type="ARBA" id="ARBA00012216"/>
    </source>
</evidence>
<dbReference type="GO" id="GO:0005829">
    <property type="term" value="C:cytosol"/>
    <property type="evidence" value="ECO:0007669"/>
    <property type="project" value="TreeGrafter"/>
</dbReference>
<dbReference type="InterPro" id="IPR000291">
    <property type="entry name" value="D-Ala_lig_Van_CS"/>
</dbReference>
<evidence type="ECO:0000256" key="19">
    <source>
        <dbReference type="ARBA" id="ARBA00068427"/>
    </source>
</evidence>
<evidence type="ECO:0000256" key="20">
    <source>
        <dbReference type="ARBA" id="ARBA00076288"/>
    </source>
</evidence>
<dbReference type="NCBIfam" id="NF002378">
    <property type="entry name" value="PRK01372.1"/>
    <property type="match status" value="1"/>
</dbReference>
<comment type="function">
    <text evidence="2 22">Cell wall formation.</text>
</comment>
<feature type="domain" description="ATP-grasp" evidence="27">
    <location>
        <begin position="139"/>
        <end position="345"/>
    </location>
</feature>
<evidence type="ECO:0000256" key="18">
    <source>
        <dbReference type="ARBA" id="ARBA00060592"/>
    </source>
</evidence>
<dbReference type="GO" id="GO:0008360">
    <property type="term" value="P:regulation of cell shape"/>
    <property type="evidence" value="ECO:0007669"/>
    <property type="project" value="UniProtKB-KW"/>
</dbReference>
<dbReference type="PIRSF" id="PIRSF039102">
    <property type="entry name" value="Ddl/VanB"/>
    <property type="match status" value="1"/>
</dbReference>
<dbReference type="SUPFAM" id="SSF56059">
    <property type="entry name" value="Glutathione synthetase ATP-binding domain-like"/>
    <property type="match status" value="1"/>
</dbReference>
<evidence type="ECO:0000313" key="28">
    <source>
        <dbReference type="EMBL" id="HIX52780.1"/>
    </source>
</evidence>
<dbReference type="FunFam" id="3.30.470.20:FF:000008">
    <property type="entry name" value="D-alanine--D-alanine ligase"/>
    <property type="match status" value="1"/>
</dbReference>
<dbReference type="Pfam" id="PF01820">
    <property type="entry name" value="Dala_Dala_lig_N"/>
    <property type="match status" value="1"/>
</dbReference>
<comment type="subcellular location">
    <subcellularLocation>
        <location evidence="3 22">Cytoplasm</location>
    </subcellularLocation>
</comment>
<evidence type="ECO:0000256" key="9">
    <source>
        <dbReference type="ARBA" id="ARBA00022723"/>
    </source>
</evidence>
<dbReference type="GO" id="GO:0071555">
    <property type="term" value="P:cell wall organization"/>
    <property type="evidence" value="ECO:0007669"/>
    <property type="project" value="UniProtKB-KW"/>
</dbReference>
<feature type="binding site" evidence="24">
    <location>
        <position position="135"/>
    </location>
    <ligand>
        <name>ATP</name>
        <dbReference type="ChEBI" id="CHEBI:30616"/>
    </ligand>
</feature>
<dbReference type="SUPFAM" id="SSF52440">
    <property type="entry name" value="PreATP-grasp domain"/>
    <property type="match status" value="1"/>
</dbReference>
<evidence type="ECO:0000256" key="26">
    <source>
        <dbReference type="PROSITE-ProRule" id="PRU00409"/>
    </source>
</evidence>
<dbReference type="FunFam" id="3.30.1490.20:FF:000007">
    <property type="entry name" value="D-alanine--D-alanine ligase"/>
    <property type="match status" value="1"/>
</dbReference>
<comment type="pathway">
    <text evidence="18">Glycan biosynthesis.</text>
</comment>
<dbReference type="NCBIfam" id="NF002528">
    <property type="entry name" value="PRK01966.1-4"/>
    <property type="match status" value="1"/>
</dbReference>
<keyword evidence="11 26" id="KW-0067">ATP-binding</keyword>
<feature type="active site" evidence="23">
    <location>
        <position position="15"/>
    </location>
</feature>
<comment type="cofactor">
    <cofactor evidence="25">
        <name>Mg(2+)</name>
        <dbReference type="ChEBI" id="CHEBI:18420"/>
    </cofactor>
    <cofactor evidence="25">
        <name>Mn(2+)</name>
        <dbReference type="ChEBI" id="CHEBI:29035"/>
    </cofactor>
    <text evidence="25">Binds 2 magnesium or manganese ions per subunit.</text>
</comment>
<dbReference type="InterPro" id="IPR011761">
    <property type="entry name" value="ATP-grasp"/>
</dbReference>
<keyword evidence="7 22" id="KW-0963">Cytoplasm</keyword>
<evidence type="ECO:0000256" key="15">
    <source>
        <dbReference type="ARBA" id="ARBA00023211"/>
    </source>
</evidence>
<evidence type="ECO:0000256" key="22">
    <source>
        <dbReference type="HAMAP-Rule" id="MF_00047"/>
    </source>
</evidence>
<dbReference type="EC" id="6.3.2.4" evidence="6 22"/>
<reference evidence="28" key="1">
    <citation type="journal article" date="2021" name="PeerJ">
        <title>Extensive microbial diversity within the chicken gut microbiome revealed by metagenomics and culture.</title>
        <authorList>
            <person name="Gilroy R."/>
            <person name="Ravi A."/>
            <person name="Getino M."/>
            <person name="Pursley I."/>
            <person name="Horton D.L."/>
            <person name="Alikhan N.F."/>
            <person name="Baker D."/>
            <person name="Gharbi K."/>
            <person name="Hall N."/>
            <person name="Watson M."/>
            <person name="Adriaenssens E.M."/>
            <person name="Foster-Nyarko E."/>
            <person name="Jarju S."/>
            <person name="Secka A."/>
            <person name="Antonio M."/>
            <person name="Oren A."/>
            <person name="Chaudhuri R.R."/>
            <person name="La Ragione R."/>
            <person name="Hildebrand F."/>
            <person name="Pallen M.J."/>
        </authorList>
    </citation>
    <scope>NUCLEOTIDE SEQUENCE</scope>
    <source>
        <strain evidence="28">ChiGjej4B4-12881</strain>
    </source>
</reference>
<comment type="caution">
    <text evidence="28">The sequence shown here is derived from an EMBL/GenBank/DDBJ whole genome shotgun (WGS) entry which is preliminary data.</text>
</comment>
<feature type="binding site" evidence="24">
    <location>
        <begin position="187"/>
        <end position="188"/>
    </location>
    <ligand>
        <name>ATP</name>
        <dbReference type="ChEBI" id="CHEBI:30616"/>
    </ligand>
</feature>
<comment type="similarity">
    <text evidence="5 22">Belongs to the D-alanine--D-alanine ligase family.</text>
</comment>
<gene>
    <name evidence="22" type="primary">ddl</name>
    <name evidence="28" type="ORF">IAA28_08235</name>
</gene>
<evidence type="ECO:0000256" key="2">
    <source>
        <dbReference type="ARBA" id="ARBA00003921"/>
    </source>
</evidence>
<dbReference type="InterPro" id="IPR011127">
    <property type="entry name" value="Dala_Dala_lig_N"/>
</dbReference>
<dbReference type="InterPro" id="IPR011095">
    <property type="entry name" value="Dala_Dala_lig_C"/>
</dbReference>
<dbReference type="PROSITE" id="PS00843">
    <property type="entry name" value="DALA_DALA_LIGASE_1"/>
    <property type="match status" value="1"/>
</dbReference>
<dbReference type="PROSITE" id="PS00844">
    <property type="entry name" value="DALA_DALA_LIGASE_2"/>
    <property type="match status" value="1"/>
</dbReference>
<dbReference type="InterPro" id="IPR013815">
    <property type="entry name" value="ATP_grasp_subdomain_1"/>
</dbReference>
<keyword evidence="12 25" id="KW-0460">Magnesium</keyword>
<evidence type="ECO:0000313" key="29">
    <source>
        <dbReference type="Proteomes" id="UP000886780"/>
    </source>
</evidence>
<dbReference type="EMBL" id="DXEU01000148">
    <property type="protein sequence ID" value="HIX52780.1"/>
    <property type="molecule type" value="Genomic_DNA"/>
</dbReference>
<evidence type="ECO:0000256" key="16">
    <source>
        <dbReference type="ARBA" id="ARBA00023316"/>
    </source>
</evidence>
<reference evidence="28" key="2">
    <citation type="submission" date="2021-04" db="EMBL/GenBank/DDBJ databases">
        <authorList>
            <person name="Gilroy R."/>
        </authorList>
    </citation>
    <scope>NUCLEOTIDE SEQUENCE</scope>
    <source>
        <strain evidence="28">ChiGjej4B4-12881</strain>
    </source>
</reference>
<evidence type="ECO:0000256" key="21">
    <source>
        <dbReference type="ARBA" id="ARBA00077154"/>
    </source>
</evidence>
<dbReference type="GO" id="GO:0009252">
    <property type="term" value="P:peptidoglycan biosynthetic process"/>
    <property type="evidence" value="ECO:0007669"/>
    <property type="project" value="UniProtKB-UniRule"/>
</dbReference>
<feature type="binding site" evidence="24">
    <location>
        <begin position="217"/>
        <end position="224"/>
    </location>
    <ligand>
        <name>ATP</name>
        <dbReference type="ChEBI" id="CHEBI:30616"/>
    </ligand>
</feature>
<dbReference type="Gene3D" id="3.30.1490.20">
    <property type="entry name" value="ATP-grasp fold, A domain"/>
    <property type="match status" value="1"/>
</dbReference>
<dbReference type="Gene3D" id="3.40.50.20">
    <property type="match status" value="1"/>
</dbReference>
<evidence type="ECO:0000256" key="12">
    <source>
        <dbReference type="ARBA" id="ARBA00022842"/>
    </source>
</evidence>
<keyword evidence="10 24" id="KW-0547">Nucleotide-binding</keyword>
<evidence type="ECO:0000256" key="17">
    <source>
        <dbReference type="ARBA" id="ARBA00047614"/>
    </source>
</evidence>
<evidence type="ECO:0000256" key="25">
    <source>
        <dbReference type="PIRSR" id="PIRSR039102-3"/>
    </source>
</evidence>
<keyword evidence="8 22" id="KW-0436">Ligase</keyword>
<evidence type="ECO:0000256" key="24">
    <source>
        <dbReference type="PIRSR" id="PIRSR039102-2"/>
    </source>
</evidence>
<feature type="binding site" evidence="25">
    <location>
        <position position="299"/>
    </location>
    <ligand>
        <name>Mg(2+)</name>
        <dbReference type="ChEBI" id="CHEBI:18420"/>
        <label>1</label>
    </ligand>
</feature>
<dbReference type="InterPro" id="IPR016185">
    <property type="entry name" value="PreATP-grasp_dom_sf"/>
</dbReference>
<feature type="active site" evidence="23">
    <location>
        <position position="187"/>
    </location>
</feature>
<protein>
    <recommendedName>
        <fullName evidence="19 22">D-alanine--D-alanine ligase</fullName>
        <ecNumber evidence="6 22">6.3.2.4</ecNumber>
    </recommendedName>
    <alternativeName>
        <fullName evidence="21 22">D-Ala-D-Ala ligase</fullName>
    </alternativeName>
    <alternativeName>
        <fullName evidence="20 22">D-alanylalanine synthetase</fullName>
    </alternativeName>
</protein>
<organism evidence="28 29">
    <name type="scientific">Candidatus Lachnoclostridium stercoripullorum</name>
    <dbReference type="NCBI Taxonomy" id="2838635"/>
    <lineage>
        <taxon>Bacteria</taxon>
        <taxon>Bacillati</taxon>
        <taxon>Bacillota</taxon>
        <taxon>Clostridia</taxon>
        <taxon>Lachnospirales</taxon>
        <taxon>Lachnospiraceae</taxon>
    </lineage>
</organism>
<dbReference type="NCBIfam" id="TIGR01205">
    <property type="entry name" value="D_ala_D_alaTIGR"/>
    <property type="match status" value="1"/>
</dbReference>
<sequence>MKQTIAVIFGGQSSEHEVSCMSVVNVASQIDREKYEVLLIGITEEGHWVKADSVESIQDGSWRESRVSAVISPDATEKCVILEEDGRTERRPIDAAFPVLHGLYGEDGTIQGLLELARIPYVGCGVLASAVSMDKLYTKIIVDDLGIRQAQYVAVRREELDDMAAVISRVEEKLSYPVFVKPSNAGSSKGVSKAEDRDGLKKALTEAARHDRKILVEETIVGHEVECAVFGGGRTPVKASGVGEILAAAEFYDFEAKYYNPESRTMVNPPLPGNAAEEVRRAAVQIFQAVDGYGLSRVDFFVKEDGEVVFNEINTMPGFTAISMYPMLWEAAGMDKKALVQALIDHAFARYGRG</sequence>
<dbReference type="Gene3D" id="3.30.470.20">
    <property type="entry name" value="ATP-grasp fold, B domain"/>
    <property type="match status" value="1"/>
</dbReference>
<dbReference type="Pfam" id="PF07478">
    <property type="entry name" value="Dala_Dala_lig_C"/>
    <property type="match status" value="1"/>
</dbReference>
<feature type="binding site" evidence="25">
    <location>
        <position position="312"/>
    </location>
    <ligand>
        <name>Mg(2+)</name>
        <dbReference type="ChEBI" id="CHEBI:18420"/>
        <label>1</label>
    </ligand>
</feature>
<keyword evidence="14 22" id="KW-0573">Peptidoglycan synthesis</keyword>
<dbReference type="HAMAP" id="MF_00047">
    <property type="entry name" value="Dala_Dala_lig"/>
    <property type="match status" value="1"/>
</dbReference>
<feature type="binding site" evidence="24">
    <location>
        <begin position="179"/>
        <end position="181"/>
    </location>
    <ligand>
        <name>ATP</name>
        <dbReference type="ChEBI" id="CHEBI:30616"/>
    </ligand>
</feature>
<dbReference type="PROSITE" id="PS50975">
    <property type="entry name" value="ATP_GRASP"/>
    <property type="match status" value="1"/>
</dbReference>
<accession>A0A9D2AWS5</accession>
<evidence type="ECO:0000256" key="23">
    <source>
        <dbReference type="PIRSR" id="PIRSR039102-1"/>
    </source>
</evidence>
<comment type="cofactor">
    <cofactor evidence="1">
        <name>Mn(2+)</name>
        <dbReference type="ChEBI" id="CHEBI:29035"/>
    </cofactor>
</comment>
<dbReference type="InterPro" id="IPR005905">
    <property type="entry name" value="D_ala_D_ala"/>
</dbReference>
<evidence type="ECO:0000256" key="8">
    <source>
        <dbReference type="ARBA" id="ARBA00022598"/>
    </source>
</evidence>
<proteinExistence type="inferred from homology"/>